<comment type="caution">
    <text evidence="2">The sequence shown here is derived from an EMBL/GenBank/DDBJ whole genome shotgun (WGS) entry which is preliminary data.</text>
</comment>
<dbReference type="EMBL" id="BKCJ011108560">
    <property type="protein sequence ID" value="GFC87082.1"/>
    <property type="molecule type" value="Genomic_DNA"/>
</dbReference>
<reference evidence="2" key="1">
    <citation type="journal article" date="2019" name="Sci. Rep.">
        <title>Draft genome of Tanacetum cinerariifolium, the natural source of mosquito coil.</title>
        <authorList>
            <person name="Yamashiro T."/>
            <person name="Shiraishi A."/>
            <person name="Satake H."/>
            <person name="Nakayama K."/>
        </authorList>
    </citation>
    <scope>NUCLEOTIDE SEQUENCE</scope>
</reference>
<organism evidence="2">
    <name type="scientific">Tanacetum cinerariifolium</name>
    <name type="common">Dalmatian daisy</name>
    <name type="synonym">Chrysanthemum cinerariifolium</name>
    <dbReference type="NCBI Taxonomy" id="118510"/>
    <lineage>
        <taxon>Eukaryota</taxon>
        <taxon>Viridiplantae</taxon>
        <taxon>Streptophyta</taxon>
        <taxon>Embryophyta</taxon>
        <taxon>Tracheophyta</taxon>
        <taxon>Spermatophyta</taxon>
        <taxon>Magnoliopsida</taxon>
        <taxon>eudicotyledons</taxon>
        <taxon>Gunneridae</taxon>
        <taxon>Pentapetalae</taxon>
        <taxon>asterids</taxon>
        <taxon>campanulids</taxon>
        <taxon>Asterales</taxon>
        <taxon>Asteraceae</taxon>
        <taxon>Asteroideae</taxon>
        <taxon>Anthemideae</taxon>
        <taxon>Anthemidinae</taxon>
        <taxon>Tanacetum</taxon>
    </lineage>
</organism>
<proteinExistence type="predicted"/>
<evidence type="ECO:0008006" key="3">
    <source>
        <dbReference type="Google" id="ProtNLM"/>
    </source>
</evidence>
<keyword evidence="1" id="KW-0732">Signal</keyword>
<accession>A0A699RSM1</accession>
<evidence type="ECO:0000256" key="1">
    <source>
        <dbReference type="SAM" id="SignalP"/>
    </source>
</evidence>
<dbReference type="AlphaFoldDB" id="A0A699RSM1"/>
<name>A0A699RSM1_TANCI</name>
<feature type="chain" id="PRO_5025634626" description="Reverse transcriptase domain-containing protein" evidence="1">
    <location>
        <begin position="18"/>
        <end position="172"/>
    </location>
</feature>
<gene>
    <name evidence="2" type="ORF">Tci_859052</name>
</gene>
<protein>
    <recommendedName>
        <fullName evidence="3">Reverse transcriptase domain-containing protein</fullName>
    </recommendedName>
</protein>
<evidence type="ECO:0000313" key="2">
    <source>
        <dbReference type="EMBL" id="GFC87082.1"/>
    </source>
</evidence>
<sequence length="172" mass="19554">MSLKKALISYLLPLISQLCQTPLDFIKTSVSESIAKELPQVDTQVQKNLQVHLPDILLKLMYKEFNAFSRLKIQRFVLLHKELSKSLQTNIRKSIKPKDMVSFLEAAKVFKKAYAEGEKWAKNNLAEDAQHPDQTEGEQISRAISSAQYPVQIEKPSAQDVPNEDKALVFIT</sequence>
<feature type="signal peptide" evidence="1">
    <location>
        <begin position="1"/>
        <end position="17"/>
    </location>
</feature>